<gene>
    <name evidence="1" type="ORF">D3874_11465</name>
</gene>
<sequence length="313" mass="32916">MEDLASGFPIDGRVFPWGTTLAAVLAKLNLPIGDAPAIGYHTGGASCAAAFGFDTLGVEITAAGSTRPVTGLCYELAPPAGAGLPGPAAWLAPLTRWLGRPDQAEDCPLPPHGDPAGCVRYHANWHRRGHSVAISLYGALRDVGGGHSAGCLWLNWSAAAAAAPFLDERLAAAADLAILAAVPVDMRKFTLILEQQPHYRDDADYALSTPHLLPTPKTIKAGLGPHSFALCRIGGGRRWCLSTRWDSIVFEIGQPVVVNWYDVLPAKGGGSSEIEVDGWSVRDVAGSRVIAEALAVLGAMAGVEVRHEQSYDC</sequence>
<evidence type="ECO:0000313" key="2">
    <source>
        <dbReference type="Proteomes" id="UP000284605"/>
    </source>
</evidence>
<dbReference type="AlphaFoldDB" id="A0A418WC30"/>
<organism evidence="1 2">
    <name type="scientific">Oleomonas cavernae</name>
    <dbReference type="NCBI Taxonomy" id="2320859"/>
    <lineage>
        <taxon>Bacteria</taxon>
        <taxon>Pseudomonadati</taxon>
        <taxon>Pseudomonadota</taxon>
        <taxon>Alphaproteobacteria</taxon>
        <taxon>Acetobacterales</taxon>
        <taxon>Acetobacteraceae</taxon>
        <taxon>Oleomonas</taxon>
    </lineage>
</organism>
<evidence type="ECO:0000313" key="1">
    <source>
        <dbReference type="EMBL" id="RJF87562.1"/>
    </source>
</evidence>
<dbReference type="RefSeq" id="WP_119778201.1">
    <property type="nucleotide sequence ID" value="NZ_QYUK01000011.1"/>
</dbReference>
<dbReference type="EMBL" id="QYUK01000011">
    <property type="protein sequence ID" value="RJF87562.1"/>
    <property type="molecule type" value="Genomic_DNA"/>
</dbReference>
<protein>
    <submittedName>
        <fullName evidence="1">Uncharacterized protein</fullName>
    </submittedName>
</protein>
<dbReference type="OrthoDB" id="7375304at2"/>
<reference evidence="1 2" key="1">
    <citation type="submission" date="2018-09" db="EMBL/GenBank/DDBJ databases">
        <authorList>
            <person name="Zhu H."/>
        </authorList>
    </citation>
    <scope>NUCLEOTIDE SEQUENCE [LARGE SCALE GENOMIC DNA]</scope>
    <source>
        <strain evidence="1 2">K1W22B-8</strain>
    </source>
</reference>
<keyword evidence="2" id="KW-1185">Reference proteome</keyword>
<proteinExistence type="predicted"/>
<dbReference type="Proteomes" id="UP000284605">
    <property type="component" value="Unassembled WGS sequence"/>
</dbReference>
<comment type="caution">
    <text evidence="1">The sequence shown here is derived from an EMBL/GenBank/DDBJ whole genome shotgun (WGS) entry which is preliminary data.</text>
</comment>
<accession>A0A418WC30</accession>
<name>A0A418WC30_9PROT</name>